<dbReference type="RefSeq" id="WP_132953661.1">
    <property type="nucleotide sequence ID" value="NZ_CP091507.1"/>
</dbReference>
<evidence type="ECO:0000313" key="8">
    <source>
        <dbReference type="Proteomes" id="UP000294721"/>
    </source>
</evidence>
<gene>
    <name evidence="7" type="primary">tauA</name>
    <name evidence="6" type="ORF">EV680_11046</name>
    <name evidence="7" type="ORF">LVJ78_04040</name>
</gene>
<dbReference type="GO" id="GO:0042918">
    <property type="term" value="P:alkanesulfonate transmembrane transport"/>
    <property type="evidence" value="ECO:0007669"/>
    <property type="project" value="TreeGrafter"/>
</dbReference>
<dbReference type="AlphaFoldDB" id="A0AAE9KHN1"/>
<evidence type="ECO:0000256" key="2">
    <source>
        <dbReference type="ARBA" id="ARBA00010742"/>
    </source>
</evidence>
<keyword evidence="4" id="KW-1133">Transmembrane helix</keyword>
<feature type="transmembrane region" description="Helical" evidence="4">
    <location>
        <begin position="12"/>
        <end position="30"/>
    </location>
</feature>
<dbReference type="PANTHER" id="PTHR30024">
    <property type="entry name" value="ALIPHATIC SULFONATES-BINDING PROTEIN-RELATED"/>
    <property type="match status" value="1"/>
</dbReference>
<dbReference type="GO" id="GO:0042597">
    <property type="term" value="C:periplasmic space"/>
    <property type="evidence" value="ECO:0007669"/>
    <property type="project" value="UniProtKB-SubCell"/>
</dbReference>
<reference evidence="7" key="3">
    <citation type="journal article" date="2022" name="Res Sq">
        <title>Evolution of multicellular longitudinally dividing oral cavity symbionts (Neisseriaceae).</title>
        <authorList>
            <person name="Nyongesa S."/>
            <person name="Weber P."/>
            <person name="Bernet E."/>
            <person name="Pullido F."/>
            <person name="Nieckarz M."/>
            <person name="Delaby M."/>
            <person name="Nieves C."/>
            <person name="Viehboeck T."/>
            <person name="Krause N."/>
            <person name="Rivera-Millot A."/>
            <person name="Nakamura A."/>
            <person name="Vischer N."/>
            <person name="VanNieuwenhze M."/>
            <person name="Brun Y."/>
            <person name="Cava F."/>
            <person name="Bulgheresi S."/>
            <person name="Veyrier F."/>
        </authorList>
    </citation>
    <scope>NUCLEOTIDE SEQUENCE</scope>
    <source>
        <strain evidence="7">1258/02</strain>
    </source>
</reference>
<evidence type="ECO:0000313" key="6">
    <source>
        <dbReference type="EMBL" id="TCP06863.1"/>
    </source>
</evidence>
<reference evidence="6 8" key="1">
    <citation type="submission" date="2019-03" db="EMBL/GenBank/DDBJ databases">
        <title>Genomic Encyclopedia of Type Strains, Phase IV (KMG-IV): sequencing the most valuable type-strain genomes for metagenomic binning, comparative biology and taxonomic classification.</title>
        <authorList>
            <person name="Goeker M."/>
        </authorList>
    </citation>
    <scope>NUCLEOTIDE SEQUENCE [LARGE SCALE GENOMIC DNA]</scope>
    <source>
        <strain evidence="6 8">DSM 17474</strain>
    </source>
</reference>
<reference evidence="7" key="2">
    <citation type="submission" date="2021-12" db="EMBL/GenBank/DDBJ databases">
        <authorList>
            <person name="Veyrier F.J."/>
        </authorList>
    </citation>
    <scope>NUCLEOTIDE SEQUENCE</scope>
    <source>
        <strain evidence="7">1258/02</strain>
    </source>
</reference>
<dbReference type="PANTHER" id="PTHR30024:SF47">
    <property type="entry name" value="TAURINE-BINDING PERIPLASMIC PROTEIN"/>
    <property type="match status" value="1"/>
</dbReference>
<accession>A0AAE9KHN1</accession>
<dbReference type="Proteomes" id="UP000294721">
    <property type="component" value="Unassembled WGS sequence"/>
</dbReference>
<organism evidence="7 9">
    <name type="scientific">Uruburuella suis</name>
    <dbReference type="NCBI Taxonomy" id="252130"/>
    <lineage>
        <taxon>Bacteria</taxon>
        <taxon>Pseudomonadati</taxon>
        <taxon>Pseudomonadota</taxon>
        <taxon>Betaproteobacteria</taxon>
        <taxon>Neisseriales</taxon>
        <taxon>Neisseriaceae</taxon>
        <taxon>Uruburuella</taxon>
    </lineage>
</organism>
<dbReference type="SUPFAM" id="SSF53850">
    <property type="entry name" value="Periplasmic binding protein-like II"/>
    <property type="match status" value="1"/>
</dbReference>
<evidence type="ECO:0000256" key="4">
    <source>
        <dbReference type="SAM" id="Phobius"/>
    </source>
</evidence>
<name>A0AAE9KHN1_9NEIS</name>
<dbReference type="GO" id="GO:0022857">
    <property type="term" value="F:transmembrane transporter activity"/>
    <property type="evidence" value="ECO:0007669"/>
    <property type="project" value="InterPro"/>
</dbReference>
<dbReference type="Pfam" id="PF04069">
    <property type="entry name" value="OpuAC"/>
    <property type="match status" value="1"/>
</dbReference>
<feature type="domain" description="Solute-binding protein family 3/N-terminal" evidence="5">
    <location>
        <begin position="39"/>
        <end position="257"/>
    </location>
</feature>
<comment type="subcellular location">
    <subcellularLocation>
        <location evidence="1">Periplasm</location>
    </subcellularLocation>
</comment>
<sequence length="338" mass="36984">MNLKNKRKHTPLWITALTVLAIGGFVWYQATPADTAGQPVVIAYQTGVDPGKLAQADGDYERNSNRAIEWKKFDSGSDVVNALASGNVVIGNIGSSPFAAAASRNLPIDTFLITSRLGDSEALVVSNRSGIKEPRDLIGKTIAVPFVSTTHYSLLCALKNWGISEDQTKIINLRPPEIAAAWARGDIDATYVWEPVLGKVKADGTVLTDSGKLAEQGAATYDLWVVRRDFAENNPDFLKSFVQTTLKSISDYHQNPKAFADNAEHARKIAALTGSNTNDIPLLLTGNTYLNEFQQREVLQGEFAQNIADTANFLKSQGKVDQVKPDYHDHINVRFLQP</sequence>
<dbReference type="InterPro" id="IPR010068">
    <property type="entry name" value="Peri-bd_TauA"/>
</dbReference>
<evidence type="ECO:0000256" key="1">
    <source>
        <dbReference type="ARBA" id="ARBA00004418"/>
    </source>
</evidence>
<dbReference type="SMART" id="SM00062">
    <property type="entry name" value="PBPb"/>
    <property type="match status" value="1"/>
</dbReference>
<dbReference type="EMBL" id="CP091507">
    <property type="protein sequence ID" value="UOO80190.1"/>
    <property type="molecule type" value="Genomic_DNA"/>
</dbReference>
<protein>
    <submittedName>
        <fullName evidence="7">Taurine ABC transporter substrate-binding protein</fullName>
    </submittedName>
    <submittedName>
        <fullName evidence="6">Taurine transport system substrate-binding protein</fullName>
    </submittedName>
</protein>
<keyword evidence="4" id="KW-0812">Transmembrane</keyword>
<dbReference type="Gene3D" id="3.40.190.10">
    <property type="entry name" value="Periplasmic binding protein-like II"/>
    <property type="match status" value="2"/>
</dbReference>
<dbReference type="CDD" id="cd13560">
    <property type="entry name" value="PBP2_taurine"/>
    <property type="match status" value="1"/>
</dbReference>
<dbReference type="KEGG" id="usu:LVJ78_04040"/>
<dbReference type="GO" id="GO:0043190">
    <property type="term" value="C:ATP-binding cassette (ABC) transporter complex"/>
    <property type="evidence" value="ECO:0007669"/>
    <property type="project" value="InterPro"/>
</dbReference>
<keyword evidence="3" id="KW-0732">Signal</keyword>
<evidence type="ECO:0000313" key="7">
    <source>
        <dbReference type="EMBL" id="UOO80190.1"/>
    </source>
</evidence>
<dbReference type="NCBIfam" id="TIGR01729">
    <property type="entry name" value="taurine_ABC_bnd"/>
    <property type="match status" value="1"/>
</dbReference>
<evidence type="ECO:0000259" key="5">
    <source>
        <dbReference type="SMART" id="SM00062"/>
    </source>
</evidence>
<dbReference type="EMBL" id="SLXE01000010">
    <property type="protein sequence ID" value="TCP06863.1"/>
    <property type="molecule type" value="Genomic_DNA"/>
</dbReference>
<comment type="similarity">
    <text evidence="2">Belongs to the bacterial solute-binding protein SsuA/TauA family.</text>
</comment>
<dbReference type="Proteomes" id="UP000829756">
    <property type="component" value="Chromosome"/>
</dbReference>
<evidence type="ECO:0000313" key="9">
    <source>
        <dbReference type="Proteomes" id="UP000829756"/>
    </source>
</evidence>
<evidence type="ECO:0000256" key="3">
    <source>
        <dbReference type="ARBA" id="ARBA00022729"/>
    </source>
</evidence>
<dbReference type="InterPro" id="IPR001638">
    <property type="entry name" value="Solute-binding_3/MltF_N"/>
</dbReference>
<dbReference type="InterPro" id="IPR007210">
    <property type="entry name" value="ABC_Gly_betaine_transp_sub-bd"/>
</dbReference>
<keyword evidence="8" id="KW-1185">Reference proteome</keyword>
<keyword evidence="4" id="KW-0472">Membrane</keyword>
<proteinExistence type="inferred from homology"/>